<dbReference type="RefSeq" id="WP_211283327.1">
    <property type="nucleotide sequence ID" value="NZ_PDJC01000001.1"/>
</dbReference>
<dbReference type="SUPFAM" id="SSF55729">
    <property type="entry name" value="Acyl-CoA N-acyltransferases (Nat)"/>
    <property type="match status" value="1"/>
</dbReference>
<comment type="caution">
    <text evidence="4">The sequence shown here is derived from an EMBL/GenBank/DDBJ whole genome shotgun (WGS) entry which is preliminary data.</text>
</comment>
<sequence length="154" mass="16359">MATVRQADLSGADAPVVAALLARYLRETEAEKRDHGLPGASPDPLPARYQAEIDDPASALAGSDVLLATDQGRAVGIAVIGGNEIKRLFVSDAARGQGIGARLLAAAIAAIPGEARLTVWCWRDAALRLYQRAGFQQQPSWDERAELVCLSRRG</sequence>
<organism evidence="4 5">
    <name type="scientific">Propionicimonas paludicola</name>
    <dbReference type="NCBI Taxonomy" id="185243"/>
    <lineage>
        <taxon>Bacteria</taxon>
        <taxon>Bacillati</taxon>
        <taxon>Actinomycetota</taxon>
        <taxon>Actinomycetes</taxon>
        <taxon>Propionibacteriales</taxon>
        <taxon>Nocardioidaceae</taxon>
        <taxon>Propionicimonas</taxon>
    </lineage>
</organism>
<feature type="domain" description="N-acetyltransferase" evidence="3">
    <location>
        <begin position="2"/>
        <end position="154"/>
    </location>
</feature>
<dbReference type="PANTHER" id="PTHR43877">
    <property type="entry name" value="AMINOALKYLPHOSPHONATE N-ACETYLTRANSFERASE-RELATED-RELATED"/>
    <property type="match status" value="1"/>
</dbReference>
<dbReference type="Proteomes" id="UP000226079">
    <property type="component" value="Unassembled WGS sequence"/>
</dbReference>
<dbReference type="AlphaFoldDB" id="A0A2A9CT71"/>
<reference evidence="4 5" key="1">
    <citation type="submission" date="2017-10" db="EMBL/GenBank/DDBJ databases">
        <title>Sequencing the genomes of 1000 actinobacteria strains.</title>
        <authorList>
            <person name="Klenk H.-P."/>
        </authorList>
    </citation>
    <scope>NUCLEOTIDE SEQUENCE [LARGE SCALE GENOMIC DNA]</scope>
    <source>
        <strain evidence="4 5">DSM 15597</strain>
    </source>
</reference>
<keyword evidence="1 4" id="KW-0808">Transferase</keyword>
<accession>A0A2A9CT71</accession>
<evidence type="ECO:0000259" key="3">
    <source>
        <dbReference type="PROSITE" id="PS51186"/>
    </source>
</evidence>
<dbReference type="GO" id="GO:0016747">
    <property type="term" value="F:acyltransferase activity, transferring groups other than amino-acyl groups"/>
    <property type="evidence" value="ECO:0007669"/>
    <property type="project" value="InterPro"/>
</dbReference>
<evidence type="ECO:0000256" key="1">
    <source>
        <dbReference type="ARBA" id="ARBA00022679"/>
    </source>
</evidence>
<dbReference type="PROSITE" id="PS51186">
    <property type="entry name" value="GNAT"/>
    <property type="match status" value="1"/>
</dbReference>
<evidence type="ECO:0000256" key="2">
    <source>
        <dbReference type="ARBA" id="ARBA00023315"/>
    </source>
</evidence>
<dbReference type="EMBL" id="PDJC01000001">
    <property type="protein sequence ID" value="PFG17326.1"/>
    <property type="molecule type" value="Genomic_DNA"/>
</dbReference>
<name>A0A2A9CT71_9ACTN</name>
<keyword evidence="5" id="KW-1185">Reference proteome</keyword>
<dbReference type="Gene3D" id="3.40.630.30">
    <property type="match status" value="1"/>
</dbReference>
<protein>
    <submittedName>
        <fullName evidence="4">Acetyltransferase (GNAT) family protein</fullName>
    </submittedName>
</protein>
<keyword evidence="2" id="KW-0012">Acyltransferase</keyword>
<dbReference type="InterPro" id="IPR016181">
    <property type="entry name" value="Acyl_CoA_acyltransferase"/>
</dbReference>
<proteinExistence type="predicted"/>
<gene>
    <name evidence="4" type="ORF">ATK74_1893</name>
</gene>
<dbReference type="InterPro" id="IPR050832">
    <property type="entry name" value="Bact_Acetyltransf"/>
</dbReference>
<dbReference type="InterPro" id="IPR000182">
    <property type="entry name" value="GNAT_dom"/>
</dbReference>
<evidence type="ECO:0000313" key="5">
    <source>
        <dbReference type="Proteomes" id="UP000226079"/>
    </source>
</evidence>
<dbReference type="PANTHER" id="PTHR43877:SF2">
    <property type="entry name" value="AMINOALKYLPHOSPHONATE N-ACETYLTRANSFERASE-RELATED"/>
    <property type="match status" value="1"/>
</dbReference>
<evidence type="ECO:0000313" key="4">
    <source>
        <dbReference type="EMBL" id="PFG17326.1"/>
    </source>
</evidence>
<dbReference type="Pfam" id="PF13508">
    <property type="entry name" value="Acetyltransf_7"/>
    <property type="match status" value="1"/>
</dbReference>